<sequence length="184" mass="20548">MVFPFNVHKSSNQEFVPASEENVEATEEETDYVETSPAAISPQVTAADEQVPITEKFGWVDTGAVSVAILPRTDESKTPQALSLQMQPISREPGVKILTHPNEKTLDFELLDGSKVQVPFMTTKTQFMLEDDRFKVLGLPYLQGEDKRRFRMLLTLVLLNPGCESLVSYEGCILVINELLISTD</sequence>
<evidence type="ECO:0000313" key="1">
    <source>
        <dbReference type="EMBL" id="PWA77679.1"/>
    </source>
</evidence>
<proteinExistence type="predicted"/>
<evidence type="ECO:0000313" key="2">
    <source>
        <dbReference type="Proteomes" id="UP000245207"/>
    </source>
</evidence>
<reference evidence="1 2" key="1">
    <citation type="journal article" date="2018" name="Mol. Plant">
        <title>The genome of Artemisia annua provides insight into the evolution of Asteraceae family and artemisinin biosynthesis.</title>
        <authorList>
            <person name="Shen Q."/>
            <person name="Zhang L."/>
            <person name="Liao Z."/>
            <person name="Wang S."/>
            <person name="Yan T."/>
            <person name="Shi P."/>
            <person name="Liu M."/>
            <person name="Fu X."/>
            <person name="Pan Q."/>
            <person name="Wang Y."/>
            <person name="Lv Z."/>
            <person name="Lu X."/>
            <person name="Zhang F."/>
            <person name="Jiang W."/>
            <person name="Ma Y."/>
            <person name="Chen M."/>
            <person name="Hao X."/>
            <person name="Li L."/>
            <person name="Tang Y."/>
            <person name="Lv G."/>
            <person name="Zhou Y."/>
            <person name="Sun X."/>
            <person name="Brodelius P.E."/>
            <person name="Rose J.K.C."/>
            <person name="Tang K."/>
        </authorList>
    </citation>
    <scope>NUCLEOTIDE SEQUENCE [LARGE SCALE GENOMIC DNA]</scope>
    <source>
        <strain evidence="2">cv. Huhao1</strain>
        <tissue evidence="1">Leaf</tissue>
    </source>
</reference>
<name>A0A2U1NVZ6_ARTAN</name>
<keyword evidence="2" id="KW-1185">Reference proteome</keyword>
<dbReference type="InterPro" id="IPR042185">
    <property type="entry name" value="Serpin_sf_2"/>
</dbReference>
<dbReference type="EMBL" id="PKPP01002092">
    <property type="protein sequence ID" value="PWA77679.1"/>
    <property type="molecule type" value="Genomic_DNA"/>
</dbReference>
<gene>
    <name evidence="1" type="ORF">CTI12_AA221960</name>
</gene>
<dbReference type="Proteomes" id="UP000245207">
    <property type="component" value="Unassembled WGS sequence"/>
</dbReference>
<comment type="caution">
    <text evidence="1">The sequence shown here is derived from an EMBL/GenBank/DDBJ whole genome shotgun (WGS) entry which is preliminary data.</text>
</comment>
<protein>
    <submittedName>
        <fullName evidence="1">Serpin-ZX</fullName>
    </submittedName>
</protein>
<dbReference type="Gene3D" id="2.30.39.10">
    <property type="entry name" value="Alpha-1-antitrypsin, domain 1"/>
    <property type="match status" value="1"/>
</dbReference>
<organism evidence="1 2">
    <name type="scientific">Artemisia annua</name>
    <name type="common">Sweet wormwood</name>
    <dbReference type="NCBI Taxonomy" id="35608"/>
    <lineage>
        <taxon>Eukaryota</taxon>
        <taxon>Viridiplantae</taxon>
        <taxon>Streptophyta</taxon>
        <taxon>Embryophyta</taxon>
        <taxon>Tracheophyta</taxon>
        <taxon>Spermatophyta</taxon>
        <taxon>Magnoliopsida</taxon>
        <taxon>eudicotyledons</taxon>
        <taxon>Gunneridae</taxon>
        <taxon>Pentapetalae</taxon>
        <taxon>asterids</taxon>
        <taxon>campanulids</taxon>
        <taxon>Asterales</taxon>
        <taxon>Asteraceae</taxon>
        <taxon>Asteroideae</taxon>
        <taxon>Anthemideae</taxon>
        <taxon>Artemisiinae</taxon>
        <taxon>Artemisia</taxon>
    </lineage>
</organism>
<accession>A0A2U1NVZ6</accession>
<dbReference type="STRING" id="35608.A0A2U1NVZ6"/>
<dbReference type="OrthoDB" id="1063785at2759"/>
<dbReference type="AlphaFoldDB" id="A0A2U1NVZ6"/>